<name>A0A0M5LY60_9MICC</name>
<organism evidence="5 6">
    <name type="scientific">Arthrobacter alpinus</name>
    <dbReference type="NCBI Taxonomy" id="656366"/>
    <lineage>
        <taxon>Bacteria</taxon>
        <taxon>Bacillati</taxon>
        <taxon>Actinomycetota</taxon>
        <taxon>Actinomycetes</taxon>
        <taxon>Micrococcales</taxon>
        <taxon>Micrococcaceae</taxon>
        <taxon>Arthrobacter</taxon>
    </lineage>
</organism>
<dbReference type="InterPro" id="IPR036388">
    <property type="entry name" value="WH-like_DNA-bd_sf"/>
</dbReference>
<dbReference type="PANTHER" id="PTHR38445">
    <property type="entry name" value="HTH-TYPE TRANSCRIPTIONAL REPRESSOR YTRA"/>
    <property type="match status" value="1"/>
</dbReference>
<keyword evidence="1" id="KW-0805">Transcription regulation</keyword>
<keyword evidence="3" id="KW-0804">Transcription</keyword>
<reference evidence="6" key="1">
    <citation type="submission" date="2015-09" db="EMBL/GenBank/DDBJ databases">
        <title>Complete genome of Arthrobacter alpinus strain R3.8.</title>
        <authorList>
            <person name="See-Too W.S."/>
            <person name="Chan K.G."/>
        </authorList>
    </citation>
    <scope>NUCLEOTIDE SEQUENCE [LARGE SCALE GENOMIC DNA]</scope>
    <source>
        <strain evidence="6">R3.8</strain>
    </source>
</reference>
<dbReference type="GO" id="GO:0003677">
    <property type="term" value="F:DNA binding"/>
    <property type="evidence" value="ECO:0007669"/>
    <property type="project" value="UniProtKB-KW"/>
</dbReference>
<feature type="domain" description="HTH gntR-type" evidence="4">
    <location>
        <begin position="16"/>
        <end position="84"/>
    </location>
</feature>
<evidence type="ECO:0000313" key="6">
    <source>
        <dbReference type="Proteomes" id="UP000062833"/>
    </source>
</evidence>
<dbReference type="Gene3D" id="1.10.10.10">
    <property type="entry name" value="Winged helix-like DNA-binding domain superfamily/Winged helix DNA-binding domain"/>
    <property type="match status" value="1"/>
</dbReference>
<evidence type="ECO:0000256" key="1">
    <source>
        <dbReference type="ARBA" id="ARBA00023015"/>
    </source>
</evidence>
<dbReference type="SMART" id="SM00345">
    <property type="entry name" value="HTH_GNTR"/>
    <property type="match status" value="1"/>
</dbReference>
<keyword evidence="2" id="KW-0238">DNA-binding</keyword>
<dbReference type="Pfam" id="PF00392">
    <property type="entry name" value="GntR"/>
    <property type="match status" value="1"/>
</dbReference>
<keyword evidence="6" id="KW-1185">Reference proteome</keyword>
<dbReference type="CDD" id="cd07377">
    <property type="entry name" value="WHTH_GntR"/>
    <property type="match status" value="1"/>
</dbReference>
<dbReference type="PROSITE" id="PS50949">
    <property type="entry name" value="HTH_GNTR"/>
    <property type="match status" value="1"/>
</dbReference>
<accession>A0A0M5LY60</accession>
<dbReference type="PATRIC" id="fig|656366.3.peg.1400"/>
<dbReference type="Proteomes" id="UP000062833">
    <property type="component" value="Chromosome"/>
</dbReference>
<dbReference type="SUPFAM" id="SSF46785">
    <property type="entry name" value="Winged helix' DNA-binding domain"/>
    <property type="match status" value="1"/>
</dbReference>
<dbReference type="InterPro" id="IPR000524">
    <property type="entry name" value="Tscrpt_reg_HTH_GntR"/>
</dbReference>
<dbReference type="GO" id="GO:0003700">
    <property type="term" value="F:DNA-binding transcription factor activity"/>
    <property type="evidence" value="ECO:0007669"/>
    <property type="project" value="InterPro"/>
</dbReference>
<evidence type="ECO:0000256" key="2">
    <source>
        <dbReference type="ARBA" id="ARBA00023125"/>
    </source>
</evidence>
<proteinExistence type="predicted"/>
<sequence>MDILMRRWRLDTESTVPPYEQIRLRILDLVSAGELAVGTKLPSVRSLAADLVVAANTVARAYRELEQAGIVATAGRSGTSVTSGGDLIGAQMADAADAFALVARELGVPSPKALAIVAAALERGSAR</sequence>
<dbReference type="PANTHER" id="PTHR38445:SF9">
    <property type="entry name" value="HTH-TYPE TRANSCRIPTIONAL REPRESSOR YTRA"/>
    <property type="match status" value="1"/>
</dbReference>
<dbReference type="EMBL" id="CP012677">
    <property type="protein sequence ID" value="ALE94050.1"/>
    <property type="molecule type" value="Genomic_DNA"/>
</dbReference>
<gene>
    <name evidence="5" type="ORF">AOC05_06530</name>
</gene>
<evidence type="ECO:0000256" key="3">
    <source>
        <dbReference type="ARBA" id="ARBA00023163"/>
    </source>
</evidence>
<evidence type="ECO:0000313" key="5">
    <source>
        <dbReference type="EMBL" id="ALE94050.1"/>
    </source>
</evidence>
<dbReference type="KEGG" id="aaq:AOC05_06530"/>
<dbReference type="InterPro" id="IPR036390">
    <property type="entry name" value="WH_DNA-bd_sf"/>
</dbReference>
<protein>
    <submittedName>
        <fullName evidence="5">GntR family transcriptional regulator</fullName>
    </submittedName>
</protein>
<dbReference type="AlphaFoldDB" id="A0A0M5LY60"/>
<evidence type="ECO:0000259" key="4">
    <source>
        <dbReference type="PROSITE" id="PS50949"/>
    </source>
</evidence>